<keyword evidence="3" id="KW-1185">Reference proteome</keyword>
<proteinExistence type="predicted"/>
<dbReference type="AlphaFoldDB" id="A0A9N8KYH3"/>
<evidence type="ECO:0000256" key="1">
    <source>
        <dbReference type="SAM" id="MobiDB-lite"/>
    </source>
</evidence>
<evidence type="ECO:0000313" key="2">
    <source>
        <dbReference type="EMBL" id="CAD0202807.1"/>
    </source>
</evidence>
<protein>
    <submittedName>
        <fullName evidence="2">Uncharacterized protein</fullName>
    </submittedName>
</protein>
<gene>
    <name evidence="2" type="ORF">CINC_LOCUS4465</name>
</gene>
<feature type="compositionally biased region" description="Low complexity" evidence="1">
    <location>
        <begin position="1"/>
        <end position="10"/>
    </location>
</feature>
<dbReference type="EMBL" id="LR824020">
    <property type="protein sequence ID" value="CAD0202807.1"/>
    <property type="molecule type" value="Genomic_DNA"/>
</dbReference>
<accession>A0A9N8KYH3</accession>
<feature type="compositionally biased region" description="Polar residues" evidence="1">
    <location>
        <begin position="45"/>
        <end position="54"/>
    </location>
</feature>
<dbReference type="Proteomes" id="UP001154114">
    <property type="component" value="Chromosome 17"/>
</dbReference>
<feature type="region of interest" description="Disordered" evidence="1">
    <location>
        <begin position="1"/>
        <end position="84"/>
    </location>
</feature>
<sequence length="144" mass="15107">MWEAARAPARAARRPRPGPGRAAAFCSRLVSCPDQRVTPTGHPDPSSSSPTLHQDSFVRPDWSSAQQSTGPPPPLGSAAWPHTPPSHHLDLVQVLVLGLGETLQQILVLLVVCSRLLEGNSRRVNRLGLPAATGSGAAGPRAAP</sequence>
<reference evidence="2" key="1">
    <citation type="submission" date="2021-12" db="EMBL/GenBank/DDBJ databases">
        <authorList>
            <person name="King R."/>
        </authorList>
    </citation>
    <scope>NUCLEOTIDE SEQUENCE</scope>
</reference>
<evidence type="ECO:0000313" key="3">
    <source>
        <dbReference type="Proteomes" id="UP001154114"/>
    </source>
</evidence>
<name>A0A9N8KYH3_CHRIL</name>
<organism evidence="2 3">
    <name type="scientific">Chrysodeixis includens</name>
    <name type="common">Soybean looper</name>
    <name type="synonym">Pseudoplusia includens</name>
    <dbReference type="NCBI Taxonomy" id="689277"/>
    <lineage>
        <taxon>Eukaryota</taxon>
        <taxon>Metazoa</taxon>
        <taxon>Ecdysozoa</taxon>
        <taxon>Arthropoda</taxon>
        <taxon>Hexapoda</taxon>
        <taxon>Insecta</taxon>
        <taxon>Pterygota</taxon>
        <taxon>Neoptera</taxon>
        <taxon>Endopterygota</taxon>
        <taxon>Lepidoptera</taxon>
        <taxon>Glossata</taxon>
        <taxon>Ditrysia</taxon>
        <taxon>Noctuoidea</taxon>
        <taxon>Noctuidae</taxon>
        <taxon>Plusiinae</taxon>
        <taxon>Chrysodeixis</taxon>
    </lineage>
</organism>